<gene>
    <name evidence="2" type="ORF">TCNE_LOCUS8039</name>
</gene>
<keyword evidence="1" id="KW-0812">Transmembrane</keyword>
<feature type="transmembrane region" description="Helical" evidence="1">
    <location>
        <begin position="54"/>
        <end position="76"/>
    </location>
</feature>
<organism evidence="3 4">
    <name type="scientific">Toxocara canis</name>
    <name type="common">Canine roundworm</name>
    <dbReference type="NCBI Taxonomy" id="6265"/>
    <lineage>
        <taxon>Eukaryota</taxon>
        <taxon>Metazoa</taxon>
        <taxon>Ecdysozoa</taxon>
        <taxon>Nematoda</taxon>
        <taxon>Chromadorea</taxon>
        <taxon>Rhabditida</taxon>
        <taxon>Spirurina</taxon>
        <taxon>Ascaridomorpha</taxon>
        <taxon>Ascaridoidea</taxon>
        <taxon>Toxocaridae</taxon>
        <taxon>Toxocara</taxon>
    </lineage>
</organism>
<dbReference type="AlphaFoldDB" id="A0A183UHR9"/>
<dbReference type="EMBL" id="UYWY01019811">
    <property type="protein sequence ID" value="VDM39360.1"/>
    <property type="molecule type" value="Genomic_DNA"/>
</dbReference>
<name>A0A183UHR9_TOXCA</name>
<protein>
    <submittedName>
        <fullName evidence="2 4">Uncharacterized protein</fullName>
    </submittedName>
</protein>
<dbReference type="Proteomes" id="UP000050794">
    <property type="component" value="Unassembled WGS sequence"/>
</dbReference>
<dbReference type="WBParaSite" id="TCNE_0000803901-mRNA-1">
    <property type="protein sequence ID" value="TCNE_0000803901-mRNA-1"/>
    <property type="gene ID" value="TCNE_0000803901"/>
</dbReference>
<evidence type="ECO:0000256" key="1">
    <source>
        <dbReference type="SAM" id="Phobius"/>
    </source>
</evidence>
<proteinExistence type="predicted"/>
<evidence type="ECO:0000313" key="2">
    <source>
        <dbReference type="EMBL" id="VDM39360.1"/>
    </source>
</evidence>
<keyword evidence="1" id="KW-1133">Transmembrane helix</keyword>
<sequence>MKNGTRLRRALGEGDVKQVELFDNMEVRLDSQQTKKQGEYARRTDVHCFTNETLLAIALIDLVLFIVSLMSVLIACMTTVKRRDLFTCHNIDP</sequence>
<accession>A0A183UHR9</accession>
<evidence type="ECO:0000313" key="3">
    <source>
        <dbReference type="Proteomes" id="UP000050794"/>
    </source>
</evidence>
<evidence type="ECO:0000313" key="4">
    <source>
        <dbReference type="WBParaSite" id="TCNE_0000803901-mRNA-1"/>
    </source>
</evidence>
<reference evidence="2 3" key="2">
    <citation type="submission" date="2018-11" db="EMBL/GenBank/DDBJ databases">
        <authorList>
            <consortium name="Pathogen Informatics"/>
        </authorList>
    </citation>
    <scope>NUCLEOTIDE SEQUENCE [LARGE SCALE GENOMIC DNA]</scope>
</reference>
<reference evidence="4" key="1">
    <citation type="submission" date="2016-06" db="UniProtKB">
        <authorList>
            <consortium name="WormBaseParasite"/>
        </authorList>
    </citation>
    <scope>IDENTIFICATION</scope>
</reference>
<keyword evidence="1" id="KW-0472">Membrane</keyword>
<keyword evidence="3" id="KW-1185">Reference proteome</keyword>